<reference evidence="7 8" key="1">
    <citation type="journal article" date="2025" name="Microbiol. Resour. Announc.">
        <title>Draft genome sequences for Neonectria magnoliae and Neonectria punicea, canker pathogens of Liriodendron tulipifera and Acer saccharum in West Virginia.</title>
        <authorList>
            <person name="Petronek H.M."/>
            <person name="Kasson M.T."/>
            <person name="Metheny A.M."/>
            <person name="Stauder C.M."/>
            <person name="Lovett B."/>
            <person name="Lynch S.C."/>
            <person name="Garnas J.R."/>
            <person name="Kasson L.R."/>
            <person name="Stajich J.E."/>
        </authorList>
    </citation>
    <scope>NUCLEOTIDE SEQUENCE [LARGE SCALE GENOMIC DNA]</scope>
    <source>
        <strain evidence="7 8">NRRL 64653</strain>
    </source>
</reference>
<dbReference type="Gene3D" id="3.40.50.1700">
    <property type="entry name" value="Glycoside hydrolase family 3 C-terminal domain"/>
    <property type="match status" value="1"/>
</dbReference>
<dbReference type="Proteomes" id="UP001498476">
    <property type="component" value="Unassembled WGS sequence"/>
</dbReference>
<name>A0ABR1GR10_9HYPO</name>
<evidence type="ECO:0000313" key="8">
    <source>
        <dbReference type="Proteomes" id="UP001498476"/>
    </source>
</evidence>
<keyword evidence="4" id="KW-0326">Glycosidase</keyword>
<dbReference type="PANTHER" id="PTHR30480">
    <property type="entry name" value="BETA-HEXOSAMINIDASE-RELATED"/>
    <property type="match status" value="1"/>
</dbReference>
<comment type="caution">
    <text evidence="7">The sequence shown here is derived from an EMBL/GenBank/DDBJ whole genome shotgun (WGS) entry which is preliminary data.</text>
</comment>
<organism evidence="7 8">
    <name type="scientific">Neonectria punicea</name>
    <dbReference type="NCBI Taxonomy" id="979145"/>
    <lineage>
        <taxon>Eukaryota</taxon>
        <taxon>Fungi</taxon>
        <taxon>Dikarya</taxon>
        <taxon>Ascomycota</taxon>
        <taxon>Pezizomycotina</taxon>
        <taxon>Sordariomycetes</taxon>
        <taxon>Hypocreomycetidae</taxon>
        <taxon>Hypocreales</taxon>
        <taxon>Nectriaceae</taxon>
        <taxon>Neonectria</taxon>
    </lineage>
</organism>
<dbReference type="InterPro" id="IPR036962">
    <property type="entry name" value="Glyco_hydro_3_N_sf"/>
</dbReference>
<dbReference type="InterPro" id="IPR001764">
    <property type="entry name" value="Glyco_hydro_3_N"/>
</dbReference>
<dbReference type="Pfam" id="PF00933">
    <property type="entry name" value="Glyco_hydro_3"/>
    <property type="match status" value="1"/>
</dbReference>
<evidence type="ECO:0000259" key="6">
    <source>
        <dbReference type="Pfam" id="PF00933"/>
    </source>
</evidence>
<dbReference type="InterPro" id="IPR016181">
    <property type="entry name" value="Acyl_CoA_acyltransferase"/>
</dbReference>
<protein>
    <recommendedName>
        <fullName evidence="6">Glycoside hydrolase family 3 N-terminal domain-containing protein</fullName>
    </recommendedName>
</protein>
<evidence type="ECO:0000256" key="5">
    <source>
        <dbReference type="SAM" id="MobiDB-lite"/>
    </source>
</evidence>
<evidence type="ECO:0000256" key="1">
    <source>
        <dbReference type="ARBA" id="ARBA00005336"/>
    </source>
</evidence>
<accession>A0ABR1GR10</accession>
<dbReference type="InterPro" id="IPR050226">
    <property type="entry name" value="NagZ_Beta-hexosaminidase"/>
</dbReference>
<dbReference type="PANTHER" id="PTHR30480:SF8">
    <property type="entry name" value="PUTATIVE (AFU_ORTHOLOGUE AFUA_8G04060)-RELATED"/>
    <property type="match status" value="1"/>
</dbReference>
<sequence>MAAPLGSDSSSSSSPPPDKASHRYLKPKSRSDRHLKSSSSSSGPRYHVTRRRRRHRPTAMASSGSVDDLDPLWQNLDWAIGQILIMGWDGTEVTPQIRSLIEDHHLGSIILTAKNLKSAQQTAKLVQELQTIAQQAGHPQPLLIALDQENGGVNSLFDEDYVCQFPSAMGVAATGRAELAYEVTKATATEISACGVNLMLGPVLDVLNNARYQPLGVRASGDDPQEVSQYGLAALRGIRDAGMASCGKHFPSYGNLDFLGSNLDVPIITQTLEELSLSALVPFRNAIASGKLDAMFIGGCGISSPSMNVSHACLSDQVVDELLRNDLGFNGVAISECLEMEALSHELGVQNGVVMAVEAGCDLVLLCRAYDVQLEAIKGLKLGYESGIISKERIFTSLRRVLRLKSTCTSWTKALNPPGISLLSQLHPAHLMLSLQAYDDSITVIRDKEKLLPLSSSMHPGEELLLLTPLVKPLPASSLTKKLLDSKDSQRAVWTNHDMWSHRDRERGAIMSGEGVFREFGKSLARSRNQKLLHTSYTANGVRPVHENLINRASCIIIVTADANRNLYQAGFTKHVDMMCSMLRSRGQKKQLIVVAVSSPYDFAMDKSIGTYLCTFDFTENALHALARALVGDITPLGTLPGTLRKSKKVLKSRQHWLVEEYHPERDSSGLDELLRAVHRASAPDLQFLQTTTAATFQLDNQHVSEAHFVVRNSSTQALYGFVATYYLHGVGMLGAIFVDPAKRDVSIGRSLHRRAMKSLTQRRGIKKVQIGTALPGIFPGIPVDVQVNTTKDWFTNSGWDTQFPRRVTDMVIHDLASWAAPEGLLQSIQRVNISFDLIHGLDNAESVLSHVRAHTNPEILELYRSALSETKSCGIVRAKDGAGSLLGTVIICRQHSHLATYVPALLSHTEDIGGILAPVVSTMPFATLVLQGLALMGVRQNKSHRASKTVLGWVVDDGTELLAAMGFETLQAFDEITNSPDSFANQ</sequence>
<dbReference type="EMBL" id="JAZAVJ010000205">
    <property type="protein sequence ID" value="KAK7407937.1"/>
    <property type="molecule type" value="Genomic_DNA"/>
</dbReference>
<keyword evidence="3" id="KW-0325">Glycoprotein</keyword>
<evidence type="ECO:0000256" key="3">
    <source>
        <dbReference type="ARBA" id="ARBA00023180"/>
    </source>
</evidence>
<comment type="similarity">
    <text evidence="1">Belongs to the glycosyl hydrolase 3 family.</text>
</comment>
<dbReference type="InterPro" id="IPR036881">
    <property type="entry name" value="Glyco_hydro_3_C_sf"/>
</dbReference>
<keyword evidence="8" id="KW-1185">Reference proteome</keyword>
<gene>
    <name evidence="7" type="ORF">QQX98_009899</name>
</gene>
<feature type="domain" description="Glycoside hydrolase family 3 N-terminal" evidence="6">
    <location>
        <begin position="80"/>
        <end position="404"/>
    </location>
</feature>
<feature type="region of interest" description="Disordered" evidence="5">
    <location>
        <begin position="1"/>
        <end position="66"/>
    </location>
</feature>
<proteinExistence type="inferred from homology"/>
<feature type="compositionally biased region" description="Basic residues" evidence="5">
    <location>
        <begin position="47"/>
        <end position="57"/>
    </location>
</feature>
<evidence type="ECO:0000256" key="4">
    <source>
        <dbReference type="ARBA" id="ARBA00023295"/>
    </source>
</evidence>
<evidence type="ECO:0000313" key="7">
    <source>
        <dbReference type="EMBL" id="KAK7407937.1"/>
    </source>
</evidence>
<dbReference type="InterPro" id="IPR017853">
    <property type="entry name" value="GH"/>
</dbReference>
<dbReference type="SUPFAM" id="SSF51445">
    <property type="entry name" value="(Trans)glycosidases"/>
    <property type="match status" value="1"/>
</dbReference>
<evidence type="ECO:0000256" key="2">
    <source>
        <dbReference type="ARBA" id="ARBA00022801"/>
    </source>
</evidence>
<dbReference type="Gene3D" id="3.20.20.300">
    <property type="entry name" value="Glycoside hydrolase, family 3, N-terminal domain"/>
    <property type="match status" value="1"/>
</dbReference>
<dbReference type="SUPFAM" id="SSF55729">
    <property type="entry name" value="Acyl-CoA N-acyltransferases (Nat)"/>
    <property type="match status" value="1"/>
</dbReference>
<keyword evidence="2" id="KW-0378">Hydrolase</keyword>